<keyword evidence="1" id="KW-1133">Transmembrane helix</keyword>
<protein>
    <recommendedName>
        <fullName evidence="4">Transmembrane protein</fullName>
    </recommendedName>
</protein>
<reference evidence="2 3" key="1">
    <citation type="submission" date="2019-03" db="EMBL/GenBank/DDBJ databases">
        <title>Genomics of glacier-inhabiting Cryobacterium strains.</title>
        <authorList>
            <person name="Liu Q."/>
            <person name="Xin Y.-H."/>
        </authorList>
    </citation>
    <scope>NUCLEOTIDE SEQUENCE [LARGE SCALE GENOMIC DNA]</scope>
    <source>
        <strain evidence="2 3">HLT2-23</strain>
    </source>
</reference>
<evidence type="ECO:0008006" key="4">
    <source>
        <dbReference type="Google" id="ProtNLM"/>
    </source>
</evidence>
<dbReference type="AlphaFoldDB" id="A0A4R8UZ26"/>
<feature type="transmembrane region" description="Helical" evidence="1">
    <location>
        <begin position="55"/>
        <end position="78"/>
    </location>
</feature>
<dbReference type="Proteomes" id="UP000298173">
    <property type="component" value="Unassembled WGS sequence"/>
</dbReference>
<proteinExistence type="predicted"/>
<keyword evidence="1" id="KW-0812">Transmembrane</keyword>
<evidence type="ECO:0000313" key="3">
    <source>
        <dbReference type="Proteomes" id="UP000298173"/>
    </source>
</evidence>
<feature type="transmembrane region" description="Helical" evidence="1">
    <location>
        <begin position="90"/>
        <end position="118"/>
    </location>
</feature>
<sequence length="119" mass="12420">MGAIPSTTQRTAMQWAALNLGIVVLALGLVWLVRFKSTVCAISSFAPCPGPEARLLPAVVSSVVLVLLLCGAVVAAYVVPSDHLLTVMSWVTLLLAVAGFVGSLVVLFSAGFVVWPVWA</sequence>
<feature type="transmembrane region" description="Helical" evidence="1">
    <location>
        <begin position="12"/>
        <end position="34"/>
    </location>
</feature>
<dbReference type="RefSeq" id="WP_134502843.1">
    <property type="nucleotide sequence ID" value="NZ_SOEY01000018.1"/>
</dbReference>
<evidence type="ECO:0000313" key="2">
    <source>
        <dbReference type="EMBL" id="TFB73319.1"/>
    </source>
</evidence>
<gene>
    <name evidence="2" type="ORF">E3O06_08820</name>
</gene>
<organism evidence="2 3">
    <name type="scientific">Cryobacterium glaciale</name>
    <dbReference type="NCBI Taxonomy" id="1259145"/>
    <lineage>
        <taxon>Bacteria</taxon>
        <taxon>Bacillati</taxon>
        <taxon>Actinomycetota</taxon>
        <taxon>Actinomycetes</taxon>
        <taxon>Micrococcales</taxon>
        <taxon>Microbacteriaceae</taxon>
        <taxon>Cryobacterium</taxon>
    </lineage>
</organism>
<evidence type="ECO:0000256" key="1">
    <source>
        <dbReference type="SAM" id="Phobius"/>
    </source>
</evidence>
<dbReference type="OrthoDB" id="5120212at2"/>
<name>A0A4R8UZ26_9MICO</name>
<dbReference type="EMBL" id="SOEY01000018">
    <property type="protein sequence ID" value="TFB73319.1"/>
    <property type="molecule type" value="Genomic_DNA"/>
</dbReference>
<keyword evidence="3" id="KW-1185">Reference proteome</keyword>
<keyword evidence="1" id="KW-0472">Membrane</keyword>
<comment type="caution">
    <text evidence="2">The sequence shown here is derived from an EMBL/GenBank/DDBJ whole genome shotgun (WGS) entry which is preliminary data.</text>
</comment>
<accession>A0A4R8UZ26</accession>